<sequence length="666" mass="75499">MKYKSKKYIKKKYKSNKNTIKYRKSAKRTKIINRKSKKMKGGALALGAISKLPGAVSKIADATKEKGPGVIESELIKAKGKAMDVVPSLKALPTPMGALSKIASSASDSLKKMVPTSTEVSKAMLPKTPTSKKDVAMSALSMVAKPVIVPWKFTKAILSSMRNVATATLLLPTLSMNQILPPELCKYYLKNDRICSQTVSEYLFKGSKADFEKRDLPKIQPTKDCIEFNPNTNKYEQCKPDKMKGGSGKELIIRCKSKIHHGFHKNDRVMVYIEVPSGEDPIVANKIGDNTYIGKILSIGGNRDQDFEIQLENSEEDPIKVEYNEADPNIMKYNKNFQTFLSEFEKYFKDMYEKDIKWSKKSNKRLNKAMNIFLIGSLYFLLGILALPTLIGLAAALEISIVAVGTVQLGLAIGVGTPVLLLALCYEIYIKIAEMSPSRKAIYLATMKRLIDDDKVKSEKKNLYILKQLVKINHNLRLYACPKDKLESIFGMIRDIRLLEKIQDIVNQFLEGENQDHDETQERCDTEYDTLSERQPTLTKFKLKPDIEYVRTKNHLFNYFRPFYIEPEEKPPCKKINRLDPLRILDTFTKTIGGDKDNIAHIVINVFQGISSSDGDIYDNTKEILKNIQCRTGLIDIIKNRIKVIKESKNRDEDDAEDEAKKTEKK</sequence>
<protein>
    <submittedName>
        <fullName evidence="2">Uncharacterized protein</fullName>
    </submittedName>
</protein>
<proteinExistence type="predicted"/>
<dbReference type="EMBL" id="MN739520">
    <property type="protein sequence ID" value="QHT10356.1"/>
    <property type="molecule type" value="Genomic_DNA"/>
</dbReference>
<dbReference type="AlphaFoldDB" id="A0A6C0CZV9"/>
<feature type="transmembrane region" description="Helical" evidence="1">
    <location>
        <begin position="409"/>
        <end position="430"/>
    </location>
</feature>
<evidence type="ECO:0000313" key="2">
    <source>
        <dbReference type="EMBL" id="QHT10356.1"/>
    </source>
</evidence>
<keyword evidence="1" id="KW-1133">Transmembrane helix</keyword>
<keyword evidence="1" id="KW-0812">Transmembrane</keyword>
<accession>A0A6C0CZV9</accession>
<evidence type="ECO:0000256" key="1">
    <source>
        <dbReference type="SAM" id="Phobius"/>
    </source>
</evidence>
<name>A0A6C0CZV9_9ZZZZ</name>
<reference evidence="2" key="1">
    <citation type="journal article" date="2020" name="Nature">
        <title>Giant virus diversity and host interactions through global metagenomics.</title>
        <authorList>
            <person name="Schulz F."/>
            <person name="Roux S."/>
            <person name="Paez-Espino D."/>
            <person name="Jungbluth S."/>
            <person name="Walsh D.A."/>
            <person name="Denef V.J."/>
            <person name="McMahon K.D."/>
            <person name="Konstantinidis K.T."/>
            <person name="Eloe-Fadrosh E.A."/>
            <person name="Kyrpides N.C."/>
            <person name="Woyke T."/>
        </authorList>
    </citation>
    <scope>NUCLEOTIDE SEQUENCE</scope>
    <source>
        <strain evidence="2">GVMAG-M-3300023174-107</strain>
    </source>
</reference>
<feature type="transmembrane region" description="Helical" evidence="1">
    <location>
        <begin position="369"/>
        <end position="397"/>
    </location>
</feature>
<keyword evidence="1" id="KW-0472">Membrane</keyword>
<organism evidence="2">
    <name type="scientific">viral metagenome</name>
    <dbReference type="NCBI Taxonomy" id="1070528"/>
    <lineage>
        <taxon>unclassified sequences</taxon>
        <taxon>metagenomes</taxon>
        <taxon>organismal metagenomes</taxon>
    </lineage>
</organism>